<feature type="coiled-coil region" evidence="1">
    <location>
        <begin position="472"/>
        <end position="585"/>
    </location>
</feature>
<keyword evidence="2" id="KW-0472">Membrane</keyword>
<dbReference type="Gene3D" id="2.60.200.20">
    <property type="match status" value="1"/>
</dbReference>
<feature type="domain" description="FHA" evidence="3">
    <location>
        <begin position="80"/>
        <end position="136"/>
    </location>
</feature>
<evidence type="ECO:0000256" key="1">
    <source>
        <dbReference type="SAM" id="Coils"/>
    </source>
</evidence>
<proteinExistence type="predicted"/>
<dbReference type="PANTHER" id="PTHR15715:SF37">
    <property type="entry name" value="LD47843P"/>
    <property type="match status" value="1"/>
</dbReference>
<keyword evidence="5" id="KW-1185">Reference proteome</keyword>
<gene>
    <name evidence="4" type="ORF">BEMITA_LOCUS2212</name>
</gene>
<dbReference type="SMART" id="SM00240">
    <property type="entry name" value="FHA"/>
    <property type="match status" value="1"/>
</dbReference>
<evidence type="ECO:0000313" key="4">
    <source>
        <dbReference type="EMBL" id="CAH0382703.1"/>
    </source>
</evidence>
<sequence length="890" mass="101539">MVINGDYAQLCQNNNQSNIINNNNTIINNPASPTITTTNNNSMNGIDPQNNSGEAGVAVLICRPNSHSFQDRKLSLDQVVKIGRSLKPRTKPAVNNGIFDCKVLSRNHALLSYSHGKFFIRDTKSSNGTFVNNHRLSKSGEESPWQEVCSGDIVQFGVDVQENSKNSKITHGSIIADLKLYLPDGTEASRRSSTNLSSYLEGVSLRDVYLLYEQIQDSLVREVALEQKLIDLQKLLSTIRESVDENWKVRISEDRLLSKIEVLENQLQIYSKNFPEDKLRDECKKAQESKNKCEENSKLLVEKILREKLDTETKCENLERTLSKTESDCRNWEVMLTKCREELAELARAHTSEIEDLQSQITNWEMERDFLNSDLEKKKESLQTTHLKLENALFELLDMRIKYEPESADKYLSVLDYEPNIPNLFGSNKNGNENENDNENESKSMIFNSEAEEKNDKESSLNILSTILKDRIKLTTEELQESRNTLQQLNSVVDELNSEKMAKLQHVNELQSELDSEIQNASSYEVVKKSLEQKMEETKKAMNTIQESPKSEEIINELIVNESDSESEKKESDDLENELKNSKDLLENVYYKIFAADSEIKAKKKELELAREAGYKASYELLALKQTVANATRKVKQQEQLLALLNSRLEFLNSDLPLVKKSPLESGAFNEVQGLQKALTDAQQTLKQSWNENKLLKDNISRLEADIETYQKNQNELSNALSVSEMNCESLSNCVNTMEQKLLQRASEPEEKLVKDNLATEKVDRVTETEFIEVPPPARIVTNLETSATDLNVSDSFKSKLLELESELVMMREKFRASNESKIHLETELSNLQQNYNALVDQPFYATIFMLPLIILFITFICNWYPKLSRILGTADAPGMNDDFKDNSDL</sequence>
<dbReference type="CDD" id="cd22679">
    <property type="entry name" value="FHA_SLMAP"/>
    <property type="match status" value="1"/>
</dbReference>
<dbReference type="Proteomes" id="UP001152759">
    <property type="component" value="Chromosome 10"/>
</dbReference>
<keyword evidence="2" id="KW-1133">Transmembrane helix</keyword>
<feature type="transmembrane region" description="Helical" evidence="2">
    <location>
        <begin position="844"/>
        <end position="865"/>
    </location>
</feature>
<name>A0A9P0A2J7_BEMTA</name>
<reference evidence="4" key="1">
    <citation type="submission" date="2021-12" db="EMBL/GenBank/DDBJ databases">
        <authorList>
            <person name="King R."/>
        </authorList>
    </citation>
    <scope>NUCLEOTIDE SEQUENCE</scope>
</reference>
<accession>A0A9P0A2J7</accession>
<protein>
    <recommendedName>
        <fullName evidence="3">FHA domain-containing protein</fullName>
    </recommendedName>
</protein>
<keyword evidence="2" id="KW-0812">Transmembrane</keyword>
<dbReference type="InterPro" id="IPR008984">
    <property type="entry name" value="SMAD_FHA_dom_sf"/>
</dbReference>
<feature type="coiled-coil region" evidence="1">
    <location>
        <begin position="693"/>
        <end position="720"/>
    </location>
</feature>
<dbReference type="PROSITE" id="PS50006">
    <property type="entry name" value="FHA_DOMAIN"/>
    <property type="match status" value="1"/>
</dbReference>
<evidence type="ECO:0000313" key="5">
    <source>
        <dbReference type="Proteomes" id="UP001152759"/>
    </source>
</evidence>
<organism evidence="4 5">
    <name type="scientific">Bemisia tabaci</name>
    <name type="common">Sweetpotato whitefly</name>
    <name type="synonym">Aleurodes tabaci</name>
    <dbReference type="NCBI Taxonomy" id="7038"/>
    <lineage>
        <taxon>Eukaryota</taxon>
        <taxon>Metazoa</taxon>
        <taxon>Ecdysozoa</taxon>
        <taxon>Arthropoda</taxon>
        <taxon>Hexapoda</taxon>
        <taxon>Insecta</taxon>
        <taxon>Pterygota</taxon>
        <taxon>Neoptera</taxon>
        <taxon>Paraneoptera</taxon>
        <taxon>Hemiptera</taxon>
        <taxon>Sternorrhyncha</taxon>
        <taxon>Aleyrodoidea</taxon>
        <taxon>Aleyrodidae</taxon>
        <taxon>Aleyrodinae</taxon>
        <taxon>Bemisia</taxon>
    </lineage>
</organism>
<evidence type="ECO:0000259" key="3">
    <source>
        <dbReference type="PROSITE" id="PS50006"/>
    </source>
</evidence>
<dbReference type="EMBL" id="OU963871">
    <property type="protein sequence ID" value="CAH0382703.1"/>
    <property type="molecule type" value="Genomic_DNA"/>
</dbReference>
<dbReference type="SUPFAM" id="SSF49879">
    <property type="entry name" value="SMAD/FHA domain"/>
    <property type="match status" value="1"/>
</dbReference>
<dbReference type="AlphaFoldDB" id="A0A9P0A2J7"/>
<feature type="coiled-coil region" evidence="1">
    <location>
        <begin position="621"/>
        <end position="655"/>
    </location>
</feature>
<keyword evidence="1" id="KW-0175">Coiled coil</keyword>
<dbReference type="PANTHER" id="PTHR15715">
    <property type="entry name" value="CENTROSOMAL PROTEIN OF 170 KDA"/>
    <property type="match status" value="1"/>
</dbReference>
<dbReference type="KEGG" id="btab:109033320"/>
<dbReference type="InterPro" id="IPR000253">
    <property type="entry name" value="FHA_dom"/>
</dbReference>
<dbReference type="Pfam" id="PF00498">
    <property type="entry name" value="FHA"/>
    <property type="match status" value="1"/>
</dbReference>
<dbReference type="InterPro" id="IPR051176">
    <property type="entry name" value="Cent_Immune-Sig_Mod"/>
</dbReference>
<feature type="coiled-coil region" evidence="1">
    <location>
        <begin position="253"/>
        <end position="392"/>
    </location>
</feature>
<evidence type="ECO:0000256" key="2">
    <source>
        <dbReference type="SAM" id="Phobius"/>
    </source>
</evidence>